<proteinExistence type="predicted"/>
<name>A0A7J7IRU3_BUGNE</name>
<accession>A0A7J7IRU3</accession>
<dbReference type="AlphaFoldDB" id="A0A7J7IRU3"/>
<evidence type="ECO:0000313" key="3">
    <source>
        <dbReference type="Proteomes" id="UP000593567"/>
    </source>
</evidence>
<keyword evidence="3" id="KW-1185">Reference proteome</keyword>
<keyword evidence="1" id="KW-0472">Membrane</keyword>
<feature type="transmembrane region" description="Helical" evidence="1">
    <location>
        <begin position="52"/>
        <end position="73"/>
    </location>
</feature>
<evidence type="ECO:0000313" key="2">
    <source>
        <dbReference type="EMBL" id="KAF6016610.1"/>
    </source>
</evidence>
<evidence type="ECO:0000256" key="1">
    <source>
        <dbReference type="SAM" id="Phobius"/>
    </source>
</evidence>
<keyword evidence="1" id="KW-0812">Transmembrane</keyword>
<comment type="caution">
    <text evidence="2">The sequence shown here is derived from an EMBL/GenBank/DDBJ whole genome shotgun (WGS) entry which is preliminary data.</text>
</comment>
<reference evidence="2" key="1">
    <citation type="submission" date="2020-06" db="EMBL/GenBank/DDBJ databases">
        <title>Draft genome of Bugula neritina, a colonial animal packing powerful symbionts and potential medicines.</title>
        <authorList>
            <person name="Rayko M."/>
        </authorList>
    </citation>
    <scope>NUCLEOTIDE SEQUENCE [LARGE SCALE GENOMIC DNA]</scope>
    <source>
        <strain evidence="2">Kwan_BN1</strain>
    </source>
</reference>
<dbReference type="EMBL" id="VXIV02003502">
    <property type="protein sequence ID" value="KAF6016610.1"/>
    <property type="molecule type" value="Genomic_DNA"/>
</dbReference>
<organism evidence="2 3">
    <name type="scientific">Bugula neritina</name>
    <name type="common">Brown bryozoan</name>
    <name type="synonym">Sertularia neritina</name>
    <dbReference type="NCBI Taxonomy" id="10212"/>
    <lineage>
        <taxon>Eukaryota</taxon>
        <taxon>Metazoa</taxon>
        <taxon>Spiralia</taxon>
        <taxon>Lophotrochozoa</taxon>
        <taxon>Bryozoa</taxon>
        <taxon>Gymnolaemata</taxon>
        <taxon>Cheilostomatida</taxon>
        <taxon>Flustrina</taxon>
        <taxon>Buguloidea</taxon>
        <taxon>Bugulidae</taxon>
        <taxon>Bugula</taxon>
    </lineage>
</organism>
<gene>
    <name evidence="2" type="ORF">EB796_025083</name>
</gene>
<keyword evidence="1" id="KW-1133">Transmembrane helix</keyword>
<sequence length="268" mass="30510">MGIMSAQLELDEVDRLIGNKRVVHHRNELINKISSPETEQESWTKLLKSKGAILGLIMVITVNIVAGLSFYFIDKKIPLNYLPSTLKIRLLTNESISLNSFTYFNDKENTIVAYKHAKKFYMKSDEHIGELKVYESSLANAGPCLYVKKSAIMENTKSQLSKLINKQIKFYGKKEKATLLGCFVSTVRNIDNEICVNALVNNKAMLIPVKDLFGRVSKLTAVLQSGKIKRVNDDWLWLLTVKEIKLDDVEDGKMAYFKRTEPQIKFLA</sequence>
<dbReference type="Proteomes" id="UP000593567">
    <property type="component" value="Unassembled WGS sequence"/>
</dbReference>
<protein>
    <submittedName>
        <fullName evidence="2">Uncharacterized protein</fullName>
    </submittedName>
</protein>